<feature type="binding site" evidence="8">
    <location>
        <begin position="9"/>
        <end position="16"/>
    </location>
    <ligand>
        <name>GTP</name>
        <dbReference type="ChEBI" id="CHEBI:37565"/>
        <label>1</label>
    </ligand>
</feature>
<dbReference type="InterPro" id="IPR027417">
    <property type="entry name" value="P-loop_NTPase"/>
</dbReference>
<dbReference type="SUPFAM" id="SSF52540">
    <property type="entry name" value="P-loop containing nucleoside triphosphate hydrolases"/>
    <property type="match status" value="2"/>
</dbReference>
<feature type="region of interest" description="Disordered" evidence="11">
    <location>
        <begin position="465"/>
        <end position="491"/>
    </location>
</feature>
<dbReference type="GO" id="GO:0042254">
    <property type="term" value="P:ribosome biogenesis"/>
    <property type="evidence" value="ECO:0007669"/>
    <property type="project" value="UniProtKB-KW"/>
</dbReference>
<feature type="binding site" evidence="8">
    <location>
        <begin position="322"/>
        <end position="325"/>
    </location>
    <ligand>
        <name>GTP</name>
        <dbReference type="ChEBI" id="CHEBI:37565"/>
        <label>2</label>
    </ligand>
</feature>
<dbReference type="PANTHER" id="PTHR43834:SF6">
    <property type="entry name" value="GTPASE DER"/>
    <property type="match status" value="1"/>
</dbReference>
<sequence>MLPVIALVGRPNVGKSTLFNRLTRTRDALVADFPGLTRDRKYGQANYDGYEFIVVDTGGIDGSEEGIETEMAEQSLLAIEEADIVLFLVDARAGMNAADQAIAQHLRKQQKKCFLVANKTDGIDADSSCAEFYQLALGEVYQIAAAHGRGVTQLLEVTLQPVIAELASQEDELQQDDAELAELYLEGEEGEGEDGKSGFEDKPIKLAIIGRPNVGKSTLTNRILGEERVIVYDMPGTTRDSIYIPMTRNEREYVLIDTAGVRKRKKVSDVVEKFSVIKTLKAIEDANVVLLVVDAREGISDQDLSLLGFALNSGRSLVIAVNKWDGLDDYVKERIKSELDRRLGFIDFARLHFISALHGTGVGHLFESVNEAYESATKRISTAMLRRIMDMAQADHQPPLVRGRRVKLKYAHAGGYNPPRIVIHGNQVHDLPDSYKRYLMNYYRKALNIMGTPIKIEFREGDNPYASRSNKMTLSQKRKLRAFTKESRNKS</sequence>
<proteinExistence type="inferred from homology"/>
<evidence type="ECO:0000256" key="7">
    <source>
        <dbReference type="ARBA" id="ARBA00032345"/>
    </source>
</evidence>
<dbReference type="InterPro" id="IPR032859">
    <property type="entry name" value="KH_dom-like"/>
</dbReference>
<dbReference type="InterPro" id="IPR016484">
    <property type="entry name" value="GTPase_Der"/>
</dbReference>
<dbReference type="Proteomes" id="UP000180253">
    <property type="component" value="Unassembled WGS sequence"/>
</dbReference>
<protein>
    <recommendedName>
        <fullName evidence="2 8">GTPase Der</fullName>
    </recommendedName>
    <alternativeName>
        <fullName evidence="7 8">GTP-binding protein EngA</fullName>
    </alternativeName>
</protein>
<dbReference type="OrthoDB" id="9805918at2"/>
<dbReference type="PANTHER" id="PTHR43834">
    <property type="entry name" value="GTPASE DER"/>
    <property type="match status" value="1"/>
</dbReference>
<dbReference type="HAMAP" id="MF_00195">
    <property type="entry name" value="GTPase_Der"/>
    <property type="match status" value="1"/>
</dbReference>
<evidence type="ECO:0000313" key="13">
    <source>
        <dbReference type="EMBL" id="OHU97745.1"/>
    </source>
</evidence>
<feature type="binding site" evidence="8">
    <location>
        <begin position="56"/>
        <end position="60"/>
    </location>
    <ligand>
        <name>GTP</name>
        <dbReference type="ChEBI" id="CHEBI:37565"/>
        <label>1</label>
    </ligand>
</feature>
<dbReference type="InterPro" id="IPR031166">
    <property type="entry name" value="G_ENGA"/>
</dbReference>
<dbReference type="Pfam" id="PF01926">
    <property type="entry name" value="MMR_HSR1"/>
    <property type="match status" value="2"/>
</dbReference>
<feature type="domain" description="EngA-type G" evidence="12">
    <location>
        <begin position="204"/>
        <end position="377"/>
    </location>
</feature>
<dbReference type="FunFam" id="3.30.300.20:FF:000004">
    <property type="entry name" value="GTPase Der"/>
    <property type="match status" value="1"/>
</dbReference>
<dbReference type="NCBIfam" id="TIGR00231">
    <property type="entry name" value="small_GTP"/>
    <property type="match status" value="2"/>
</dbReference>
<dbReference type="GO" id="GO:0005525">
    <property type="term" value="F:GTP binding"/>
    <property type="evidence" value="ECO:0007669"/>
    <property type="project" value="UniProtKB-UniRule"/>
</dbReference>
<evidence type="ECO:0000256" key="2">
    <source>
        <dbReference type="ARBA" id="ARBA00020953"/>
    </source>
</evidence>
<dbReference type="CDD" id="cd01894">
    <property type="entry name" value="EngA1"/>
    <property type="match status" value="1"/>
</dbReference>
<dbReference type="RefSeq" id="WP_070989871.1">
    <property type="nucleotide sequence ID" value="NZ_CBCSHD010000002.1"/>
</dbReference>
<feature type="binding site" evidence="8">
    <location>
        <begin position="257"/>
        <end position="261"/>
    </location>
    <ligand>
        <name>GTP</name>
        <dbReference type="ChEBI" id="CHEBI:37565"/>
        <label>2</label>
    </ligand>
</feature>
<accession>A0A1S1N8M7</accession>
<dbReference type="InterPro" id="IPR005225">
    <property type="entry name" value="Small_GTP-bd"/>
</dbReference>
<dbReference type="STRING" id="327939.BIW53_01270"/>
<evidence type="ECO:0000256" key="9">
    <source>
        <dbReference type="PROSITE-ProRule" id="PRU01049"/>
    </source>
</evidence>
<evidence type="ECO:0000256" key="1">
    <source>
        <dbReference type="ARBA" id="ARBA00008279"/>
    </source>
</evidence>
<dbReference type="Gene3D" id="3.30.300.20">
    <property type="match status" value="1"/>
</dbReference>
<dbReference type="Pfam" id="PF14714">
    <property type="entry name" value="KH_dom-like"/>
    <property type="match status" value="1"/>
</dbReference>
<reference evidence="13 14" key="1">
    <citation type="submission" date="2016-10" db="EMBL/GenBank/DDBJ databases">
        <title>Pseudoalteromonas amylolytica sp. nov., isolated from the surface seawater.</title>
        <authorList>
            <person name="Wu Y.-H."/>
            <person name="Cheng H."/>
            <person name="Jin X.-B."/>
            <person name="Wang C.-S."/>
            <person name="Xu X.-W."/>
        </authorList>
    </citation>
    <scope>NUCLEOTIDE SEQUENCE [LARGE SCALE GENOMIC DNA]</scope>
    <source>
        <strain evidence="13 14">JCM 12483</strain>
    </source>
</reference>
<evidence type="ECO:0000313" key="14">
    <source>
        <dbReference type="Proteomes" id="UP000180253"/>
    </source>
</evidence>
<evidence type="ECO:0000256" key="8">
    <source>
        <dbReference type="HAMAP-Rule" id="MF_00195"/>
    </source>
</evidence>
<dbReference type="AlphaFoldDB" id="A0A1S1N8M7"/>
<organism evidence="13 14">
    <name type="scientific">Pseudoalteromonas byunsanensis</name>
    <dbReference type="NCBI Taxonomy" id="327939"/>
    <lineage>
        <taxon>Bacteria</taxon>
        <taxon>Pseudomonadati</taxon>
        <taxon>Pseudomonadota</taxon>
        <taxon>Gammaproteobacteria</taxon>
        <taxon>Alteromonadales</taxon>
        <taxon>Pseudoalteromonadaceae</taxon>
        <taxon>Pseudoalteromonas</taxon>
    </lineage>
</organism>
<gene>
    <name evidence="8" type="primary">der</name>
    <name evidence="13" type="ORF">BIW53_01270</name>
</gene>
<dbReference type="PRINTS" id="PR00326">
    <property type="entry name" value="GTP1OBG"/>
</dbReference>
<dbReference type="GO" id="GO:0043022">
    <property type="term" value="F:ribosome binding"/>
    <property type="evidence" value="ECO:0007669"/>
    <property type="project" value="TreeGrafter"/>
</dbReference>
<feature type="binding site" evidence="8">
    <location>
        <begin position="118"/>
        <end position="121"/>
    </location>
    <ligand>
        <name>GTP</name>
        <dbReference type="ChEBI" id="CHEBI:37565"/>
        <label>1</label>
    </ligand>
</feature>
<dbReference type="PROSITE" id="PS51712">
    <property type="entry name" value="G_ENGA"/>
    <property type="match status" value="2"/>
</dbReference>
<keyword evidence="6 8" id="KW-0342">GTP-binding</keyword>
<dbReference type="InterPro" id="IPR006073">
    <property type="entry name" value="GTP-bd"/>
</dbReference>
<evidence type="ECO:0000259" key="12">
    <source>
        <dbReference type="PROSITE" id="PS51712"/>
    </source>
</evidence>
<comment type="function">
    <text evidence="8 10">GTPase that plays an essential role in the late steps of ribosome biogenesis.</text>
</comment>
<dbReference type="PIRSF" id="PIRSF006485">
    <property type="entry name" value="GTP-binding_EngA"/>
    <property type="match status" value="1"/>
</dbReference>
<evidence type="ECO:0000256" key="3">
    <source>
        <dbReference type="ARBA" id="ARBA00022517"/>
    </source>
</evidence>
<dbReference type="InterPro" id="IPR015946">
    <property type="entry name" value="KH_dom-like_a/b"/>
</dbReference>
<evidence type="ECO:0000256" key="4">
    <source>
        <dbReference type="ARBA" id="ARBA00022737"/>
    </source>
</evidence>
<keyword evidence="14" id="KW-1185">Reference proteome</keyword>
<keyword evidence="5 8" id="KW-0547">Nucleotide-binding</keyword>
<keyword evidence="4 10" id="KW-0677">Repeat</keyword>
<dbReference type="Gene3D" id="3.40.50.300">
    <property type="entry name" value="P-loop containing nucleotide triphosphate hydrolases"/>
    <property type="match status" value="2"/>
</dbReference>
<evidence type="ECO:0000256" key="6">
    <source>
        <dbReference type="ARBA" id="ARBA00023134"/>
    </source>
</evidence>
<comment type="subunit">
    <text evidence="8">Associates with the 50S ribosomal subunit.</text>
</comment>
<dbReference type="NCBIfam" id="TIGR03594">
    <property type="entry name" value="GTPase_EngA"/>
    <property type="match status" value="1"/>
</dbReference>
<keyword evidence="3 8" id="KW-0690">Ribosome biogenesis</keyword>
<feature type="binding site" evidence="8">
    <location>
        <begin position="210"/>
        <end position="217"/>
    </location>
    <ligand>
        <name>GTP</name>
        <dbReference type="ChEBI" id="CHEBI:37565"/>
        <label>2</label>
    </ligand>
</feature>
<dbReference type="FunFam" id="3.40.50.300:FF:000040">
    <property type="entry name" value="GTPase Der"/>
    <property type="match status" value="1"/>
</dbReference>
<dbReference type="EMBL" id="MNAN01000009">
    <property type="protein sequence ID" value="OHU97745.1"/>
    <property type="molecule type" value="Genomic_DNA"/>
</dbReference>
<comment type="similarity">
    <text evidence="1 8 9 10">Belongs to the TRAFAC class TrmE-Era-EngA-EngB-Septin-like GTPase superfamily. EngA (Der) GTPase family.</text>
</comment>
<dbReference type="FunFam" id="3.40.50.300:FF:000057">
    <property type="entry name" value="GTPase Der"/>
    <property type="match status" value="1"/>
</dbReference>
<evidence type="ECO:0000256" key="10">
    <source>
        <dbReference type="RuleBase" id="RU004481"/>
    </source>
</evidence>
<dbReference type="CDD" id="cd01895">
    <property type="entry name" value="EngA2"/>
    <property type="match status" value="1"/>
</dbReference>
<evidence type="ECO:0000256" key="5">
    <source>
        <dbReference type="ARBA" id="ARBA00022741"/>
    </source>
</evidence>
<evidence type="ECO:0000256" key="11">
    <source>
        <dbReference type="SAM" id="MobiDB-lite"/>
    </source>
</evidence>
<name>A0A1S1N8M7_9GAMM</name>
<comment type="caution">
    <text evidence="13">The sequence shown here is derived from an EMBL/GenBank/DDBJ whole genome shotgun (WGS) entry which is preliminary data.</text>
</comment>
<feature type="domain" description="EngA-type G" evidence="12">
    <location>
        <begin position="3"/>
        <end position="166"/>
    </location>
</feature>
<feature type="compositionally biased region" description="Polar residues" evidence="11">
    <location>
        <begin position="466"/>
        <end position="475"/>
    </location>
</feature>